<dbReference type="AlphaFoldDB" id="A0A074KS31"/>
<name>A0A074KS31_9BACT</name>
<dbReference type="Gene3D" id="3.90.550.10">
    <property type="entry name" value="Spore Coat Polysaccharide Biosynthesis Protein SpsA, Chain A"/>
    <property type="match status" value="1"/>
</dbReference>
<dbReference type="EMBL" id="JMIH01000023">
    <property type="protein sequence ID" value="KEO72766.1"/>
    <property type="molecule type" value="Genomic_DNA"/>
</dbReference>
<dbReference type="PANTHER" id="PTHR43630:SF1">
    <property type="entry name" value="POLY-BETA-1,6-N-ACETYL-D-GLUCOSAMINE SYNTHASE"/>
    <property type="match status" value="1"/>
</dbReference>
<dbReference type="SUPFAM" id="SSF53448">
    <property type="entry name" value="Nucleotide-diphospho-sugar transferases"/>
    <property type="match status" value="1"/>
</dbReference>
<dbReference type="Pfam" id="PF00535">
    <property type="entry name" value="Glycos_transf_2"/>
    <property type="match status" value="1"/>
</dbReference>
<dbReference type="GO" id="GO:0016757">
    <property type="term" value="F:glycosyltransferase activity"/>
    <property type="evidence" value="ECO:0007669"/>
    <property type="project" value="UniProtKB-KW"/>
</dbReference>
<keyword evidence="3" id="KW-0808">Transferase</keyword>
<feature type="transmembrane region" description="Helical" evidence="4">
    <location>
        <begin position="329"/>
        <end position="355"/>
    </location>
</feature>
<dbReference type="eggNOG" id="COG1215">
    <property type="taxonomic scope" value="Bacteria"/>
</dbReference>
<feature type="domain" description="Glycosyltransferase 2-like" evidence="5">
    <location>
        <begin position="39"/>
        <end position="201"/>
    </location>
</feature>
<evidence type="ECO:0000313" key="6">
    <source>
        <dbReference type="EMBL" id="KEO72766.1"/>
    </source>
</evidence>
<gene>
    <name evidence="6" type="ORF">EL17_14105</name>
</gene>
<comment type="similarity">
    <text evidence="1">Belongs to the glycosyltransferase 2 family.</text>
</comment>
<dbReference type="OrthoDB" id="9805625at2"/>
<dbReference type="InterPro" id="IPR001173">
    <property type="entry name" value="Glyco_trans_2-like"/>
</dbReference>
<keyword evidence="7" id="KW-1185">Reference proteome</keyword>
<organism evidence="6 7">
    <name type="scientific">Anditalea andensis</name>
    <dbReference type="NCBI Taxonomy" id="1048983"/>
    <lineage>
        <taxon>Bacteria</taxon>
        <taxon>Pseudomonadati</taxon>
        <taxon>Bacteroidota</taxon>
        <taxon>Cytophagia</taxon>
        <taxon>Cytophagales</taxon>
        <taxon>Cytophagaceae</taxon>
        <taxon>Anditalea</taxon>
    </lineage>
</organism>
<reference evidence="6 7" key="1">
    <citation type="submission" date="2014-04" db="EMBL/GenBank/DDBJ databases">
        <title>Characterization and application of a salt tolerant electro-active bacterium.</title>
        <authorList>
            <person name="Yang L."/>
            <person name="Wei S."/>
            <person name="Tay Q.X.M."/>
        </authorList>
    </citation>
    <scope>NUCLEOTIDE SEQUENCE [LARGE SCALE GENOMIC DNA]</scope>
    <source>
        <strain evidence="6 7">LY1</strain>
    </source>
</reference>
<evidence type="ECO:0000256" key="2">
    <source>
        <dbReference type="ARBA" id="ARBA00022676"/>
    </source>
</evidence>
<feature type="transmembrane region" description="Helical" evidence="4">
    <location>
        <begin position="276"/>
        <end position="309"/>
    </location>
</feature>
<sequence length="372" mass="42216">MLIFFVCFILLYGLLMKELLSKWNTGKEVGWDRLPAVTLIIPFRNEAAVLSGSLNSIRGILVKEVIFCNDHSDDHSTQIITDYIEKYNLSHWRLINNKGIGKKAVLTTAIRFSRSDIIYTTDADCTLTNKVLESMLAPFRNPAIQMVCGPVSVKLGTTFLEKYQLAEWASITLVSNYFINNNKPLMCSAANMVYRKAAFYKVDGYRGNEYISSGDDEFLLKKIAATYGGDSIRYVNHADALVITLPTTNLSLYLAQRARWTSKWKLHNQFFHVMTAIVFFSIASIQLGSILLVGSSIVYSVFFFVFWLIKIGVDYKVLGNVLKSYHRSLTFYEMISISIFHPLSVFLIGAFSIFVKNRWKGRVVLTNGLICK</sequence>
<dbReference type="STRING" id="1048983.EL17_14105"/>
<keyword evidence="4" id="KW-0472">Membrane</keyword>
<accession>A0A074KS31</accession>
<evidence type="ECO:0000256" key="3">
    <source>
        <dbReference type="ARBA" id="ARBA00022679"/>
    </source>
</evidence>
<comment type="caution">
    <text evidence="6">The sequence shown here is derived from an EMBL/GenBank/DDBJ whole genome shotgun (WGS) entry which is preliminary data.</text>
</comment>
<evidence type="ECO:0000259" key="5">
    <source>
        <dbReference type="Pfam" id="PF00535"/>
    </source>
</evidence>
<dbReference type="PANTHER" id="PTHR43630">
    <property type="entry name" value="POLY-BETA-1,6-N-ACETYL-D-GLUCOSAMINE SYNTHASE"/>
    <property type="match status" value="1"/>
</dbReference>
<keyword evidence="4" id="KW-0812">Transmembrane</keyword>
<evidence type="ECO:0000256" key="4">
    <source>
        <dbReference type="SAM" id="Phobius"/>
    </source>
</evidence>
<evidence type="ECO:0000256" key="1">
    <source>
        <dbReference type="ARBA" id="ARBA00006739"/>
    </source>
</evidence>
<keyword evidence="2" id="KW-0328">Glycosyltransferase</keyword>
<keyword evidence="4" id="KW-1133">Transmembrane helix</keyword>
<proteinExistence type="inferred from homology"/>
<dbReference type="Proteomes" id="UP000027821">
    <property type="component" value="Unassembled WGS sequence"/>
</dbReference>
<protein>
    <recommendedName>
        <fullName evidence="5">Glycosyltransferase 2-like domain-containing protein</fullName>
    </recommendedName>
</protein>
<evidence type="ECO:0000313" key="7">
    <source>
        <dbReference type="Proteomes" id="UP000027821"/>
    </source>
</evidence>
<dbReference type="InterPro" id="IPR029044">
    <property type="entry name" value="Nucleotide-diphossugar_trans"/>
</dbReference>